<feature type="compositionally biased region" description="Basic and acidic residues" evidence="1">
    <location>
        <begin position="109"/>
        <end position="122"/>
    </location>
</feature>
<reference evidence="2 3" key="1">
    <citation type="submission" date="2024-09" db="EMBL/GenBank/DDBJ databases">
        <title>Rethinking Asexuality: The Enigmatic Case of Functional Sexual Genes in Lepraria (Stereocaulaceae).</title>
        <authorList>
            <person name="Doellman M."/>
            <person name="Sun Y."/>
            <person name="Barcenas-Pena A."/>
            <person name="Lumbsch H.T."/>
            <person name="Grewe F."/>
        </authorList>
    </citation>
    <scope>NUCLEOTIDE SEQUENCE [LARGE SCALE GENOMIC DNA]</scope>
    <source>
        <strain evidence="2 3">Grewe 0041</strain>
    </source>
</reference>
<organism evidence="2 3">
    <name type="scientific">Lepraria finkii</name>
    <dbReference type="NCBI Taxonomy" id="1340010"/>
    <lineage>
        <taxon>Eukaryota</taxon>
        <taxon>Fungi</taxon>
        <taxon>Dikarya</taxon>
        <taxon>Ascomycota</taxon>
        <taxon>Pezizomycotina</taxon>
        <taxon>Lecanoromycetes</taxon>
        <taxon>OSLEUM clade</taxon>
        <taxon>Lecanoromycetidae</taxon>
        <taxon>Lecanorales</taxon>
        <taxon>Lecanorineae</taxon>
        <taxon>Stereocaulaceae</taxon>
        <taxon>Lepraria</taxon>
    </lineage>
</organism>
<dbReference type="EMBL" id="JBHFEH010000007">
    <property type="protein sequence ID" value="KAL2056575.1"/>
    <property type="molecule type" value="Genomic_DNA"/>
</dbReference>
<evidence type="ECO:0000313" key="3">
    <source>
        <dbReference type="Proteomes" id="UP001590951"/>
    </source>
</evidence>
<sequence>MWRLRCHWVSRDECDAYDSKVLRCWAVEDPRDSVISEARASMRNVVDWMRDGLFKDLSAIVDIYEHKLNARHEPEDASTLLASDHSFETQSVGFGTPPNSTFGSQEVLETDHESVDPALKRL</sequence>
<evidence type="ECO:0000256" key="1">
    <source>
        <dbReference type="SAM" id="MobiDB-lite"/>
    </source>
</evidence>
<feature type="region of interest" description="Disordered" evidence="1">
    <location>
        <begin position="91"/>
        <end position="122"/>
    </location>
</feature>
<feature type="compositionally biased region" description="Polar residues" evidence="1">
    <location>
        <begin position="91"/>
        <end position="104"/>
    </location>
</feature>
<evidence type="ECO:0000313" key="2">
    <source>
        <dbReference type="EMBL" id="KAL2056575.1"/>
    </source>
</evidence>
<keyword evidence="3" id="KW-1185">Reference proteome</keyword>
<accession>A0ABR4BFR6</accession>
<comment type="caution">
    <text evidence="2">The sequence shown here is derived from an EMBL/GenBank/DDBJ whole genome shotgun (WGS) entry which is preliminary data.</text>
</comment>
<name>A0ABR4BFR6_9LECA</name>
<proteinExistence type="predicted"/>
<gene>
    <name evidence="2" type="ORF">ABVK25_002969</name>
</gene>
<protein>
    <submittedName>
        <fullName evidence="2">Uncharacterized protein</fullName>
    </submittedName>
</protein>
<dbReference type="Proteomes" id="UP001590951">
    <property type="component" value="Unassembled WGS sequence"/>
</dbReference>